<name>A0A0F4GKJ1_9PEZI</name>
<protein>
    <submittedName>
        <fullName evidence="3">Nuclear cohesin complex subunit like protein</fullName>
    </submittedName>
</protein>
<dbReference type="GO" id="GO:0007062">
    <property type="term" value="P:sister chromatid cohesion"/>
    <property type="evidence" value="ECO:0007669"/>
    <property type="project" value="UniProtKB-ARBA"/>
</dbReference>
<feature type="compositionally biased region" description="Acidic residues" evidence="1">
    <location>
        <begin position="996"/>
        <end position="1022"/>
    </location>
</feature>
<feature type="region of interest" description="Disordered" evidence="1">
    <location>
        <begin position="1"/>
        <end position="124"/>
    </location>
</feature>
<accession>A0A0F4GKJ1</accession>
<dbReference type="Pfam" id="PF08514">
    <property type="entry name" value="STAG"/>
    <property type="match status" value="1"/>
</dbReference>
<organism evidence="3 4">
    <name type="scientific">Zymoseptoria brevis</name>
    <dbReference type="NCBI Taxonomy" id="1047168"/>
    <lineage>
        <taxon>Eukaryota</taxon>
        <taxon>Fungi</taxon>
        <taxon>Dikarya</taxon>
        <taxon>Ascomycota</taxon>
        <taxon>Pezizomycotina</taxon>
        <taxon>Dothideomycetes</taxon>
        <taxon>Dothideomycetidae</taxon>
        <taxon>Mycosphaerellales</taxon>
        <taxon>Mycosphaerellaceae</taxon>
        <taxon>Zymoseptoria</taxon>
    </lineage>
</organism>
<dbReference type="PANTHER" id="PTHR11199:SF0">
    <property type="entry name" value="LD34181P-RELATED"/>
    <property type="match status" value="1"/>
</dbReference>
<keyword evidence="4" id="KW-1185">Reference proteome</keyword>
<feature type="region of interest" description="Disordered" evidence="1">
    <location>
        <begin position="996"/>
        <end position="1032"/>
    </location>
</feature>
<dbReference type="Pfam" id="PF21581">
    <property type="entry name" value="SCD"/>
    <property type="match status" value="1"/>
</dbReference>
<dbReference type="GO" id="GO:0000785">
    <property type="term" value="C:chromatin"/>
    <property type="evidence" value="ECO:0007669"/>
    <property type="project" value="TreeGrafter"/>
</dbReference>
<dbReference type="AlphaFoldDB" id="A0A0F4GKJ1"/>
<dbReference type="OrthoDB" id="498590at2759"/>
<feature type="domain" description="SCD" evidence="2">
    <location>
        <begin position="348"/>
        <end position="433"/>
    </location>
</feature>
<feature type="compositionally biased region" description="Basic residues" evidence="1">
    <location>
        <begin position="92"/>
        <end position="102"/>
    </location>
</feature>
<feature type="compositionally biased region" description="Basic and acidic residues" evidence="1">
    <location>
        <begin position="305"/>
        <end position="320"/>
    </location>
</feature>
<dbReference type="GO" id="GO:0003682">
    <property type="term" value="F:chromatin binding"/>
    <property type="evidence" value="ECO:0007669"/>
    <property type="project" value="TreeGrafter"/>
</dbReference>
<evidence type="ECO:0000259" key="2">
    <source>
        <dbReference type="PROSITE" id="PS51425"/>
    </source>
</evidence>
<feature type="compositionally biased region" description="Acidic residues" evidence="1">
    <location>
        <begin position="1159"/>
        <end position="1186"/>
    </location>
</feature>
<dbReference type="InterPro" id="IPR039662">
    <property type="entry name" value="Cohesin_Scc3/SA"/>
</dbReference>
<dbReference type="SUPFAM" id="SSF48371">
    <property type="entry name" value="ARM repeat"/>
    <property type="match status" value="1"/>
</dbReference>
<reference evidence="3 4" key="1">
    <citation type="submission" date="2015-03" db="EMBL/GenBank/DDBJ databases">
        <title>RNA-seq based gene annotation and comparative genomics of four Zymoseptoria species reveal species-specific pathogenicity related genes and transposable element activity.</title>
        <authorList>
            <person name="Grandaubert J."/>
            <person name="Bhattacharyya A."/>
            <person name="Stukenbrock E.H."/>
        </authorList>
    </citation>
    <scope>NUCLEOTIDE SEQUENCE [LARGE SCALE GENOMIC DNA]</scope>
    <source>
        <strain evidence="3 4">Zb18110</strain>
    </source>
</reference>
<dbReference type="InterPro" id="IPR011989">
    <property type="entry name" value="ARM-like"/>
</dbReference>
<sequence>MASASLSSPDASTTAPRASARVRKATEHFASSGTAKRKRGGDDDVEDAELEDDEEAEEASDPEDDEPDEEEIRERTKKSKSRKPKSTATKTAPKKPAQKKPKTNGLSLPFRENATKKRVPKKATAIDSNDAEAAGGLYADLFAHDKTMDEVVSAWLKAFEEHESLALADVVNFVLKCAGCSGKLTEHDIEDPDGATARLTDLQDEHQATEPTEYPLIAKGKNTAAFKQSITAFLQRFTKALGASGLLVSNPELMENIEVWLSTMSTASNRSFRHTAAVCSLSIITALCEVAKDFSDKSASSQRHAQTEQKKARPNKERAKEFANKAKEAGEAFELVRKLLKDWFDTIFIHRYRDIDPTVRRDCAAALGDWIVTVPDIFFDVHHLRYLGWLLSDESGATRGEVLKQLQRLYKDDDKLGGLRTFTEKFRPRFVEIGTSDVELNVRIAGIELLDALRQNSLLEPDDIDAVGRLVFHDEARIRKAVAGFFAENVNEIYESKLTDLGGLESLEETLPDPGEDNFEAPRLEWLKFRSLAEMLTAYDVDEHVPDHLQRNSADGSLILRATNVESRFTLAVDSIYSKVDELKEWQALAGYLLFDHSDNRLNGNTDDTIAQFKQECKLPKQEEVILLEVLNACVKRSLSTLAEPMAAAKTKVNKKQREDMHEDLEEAVRNLSGLTPKLLKKFGDTPDTAAAVLRLESVFSLPTLQSLRQDPAMNSTLLDDLRKQFMSHGTDDVLAPATAAILHAKSYGELDDGALEKLSSLWDDVVGNLAELLDVSTITVRGASGQEELAALSNNLLRIVRLSTVSSCIQPLEDNSVAARNDETEVEYNGAIDYIVDLILRAVNSSGTTPSPEEAALEDLIAARAADAAMLYFQWKLSSIMDSVKAGTNSTDMFDLLEPLAARRDAFVEKVTSVLDSRKAGDQICYSVTTGLLDLYTSAAVLRTQNAKPGTSDDYTVLIMDMEPEQEQAVMKVFMAHEKEFARLVGKKLESTTTDDADIDVDADPIDDDPLSDSDPDDEQESQAKQQDRDAKLAKPLIAEQKLCQLTGKLIFAIAAGVIDSPATRKRLERNKTKLGPNFKEVLAYLDLSTVSKKKAAAKSSKTKAKPARPAANGIATAKKNFKSNAIVAEDEVDDEIEDEEEEEEEEEEAARTRELNDDNQSEPQEEDEEMVDGDPVEEESVLGD</sequence>
<dbReference type="GO" id="GO:0005634">
    <property type="term" value="C:nucleus"/>
    <property type="evidence" value="ECO:0007669"/>
    <property type="project" value="TreeGrafter"/>
</dbReference>
<dbReference type="Pfam" id="PF24571">
    <property type="entry name" value="HEAT_SCC3-SA"/>
    <property type="match status" value="1"/>
</dbReference>
<feature type="compositionally biased region" description="Polar residues" evidence="1">
    <location>
        <begin position="1"/>
        <end position="16"/>
    </location>
</feature>
<dbReference type="InterPro" id="IPR020839">
    <property type="entry name" value="SCD"/>
</dbReference>
<dbReference type="STRING" id="1047168.A0A0F4GKJ1"/>
<dbReference type="GO" id="GO:0008278">
    <property type="term" value="C:cohesin complex"/>
    <property type="evidence" value="ECO:0007669"/>
    <property type="project" value="TreeGrafter"/>
</dbReference>
<gene>
    <name evidence="3" type="ORF">TI39_contig461g00001</name>
</gene>
<feature type="region of interest" description="Disordered" evidence="1">
    <location>
        <begin position="1098"/>
        <end position="1186"/>
    </location>
</feature>
<dbReference type="EMBL" id="LAFY01000453">
    <property type="protein sequence ID" value="KJX97778.1"/>
    <property type="molecule type" value="Genomic_DNA"/>
</dbReference>
<evidence type="ECO:0000256" key="1">
    <source>
        <dbReference type="SAM" id="MobiDB-lite"/>
    </source>
</evidence>
<dbReference type="InterPro" id="IPR056396">
    <property type="entry name" value="HEAT_SCC3-SA"/>
</dbReference>
<dbReference type="Proteomes" id="UP000033647">
    <property type="component" value="Unassembled WGS sequence"/>
</dbReference>
<evidence type="ECO:0000313" key="4">
    <source>
        <dbReference type="Proteomes" id="UP000033647"/>
    </source>
</evidence>
<feature type="compositionally biased region" description="Basic residues" evidence="1">
    <location>
        <begin position="75"/>
        <end position="85"/>
    </location>
</feature>
<dbReference type="Gene3D" id="1.25.10.10">
    <property type="entry name" value="Leucine-rich Repeat Variant"/>
    <property type="match status" value="1"/>
</dbReference>
<feature type="compositionally biased region" description="Basic residues" evidence="1">
    <location>
        <begin position="1098"/>
        <end position="1108"/>
    </location>
</feature>
<dbReference type="PROSITE" id="PS51425">
    <property type="entry name" value="SCD"/>
    <property type="match status" value="1"/>
</dbReference>
<feature type="compositionally biased region" description="Acidic residues" evidence="1">
    <location>
        <begin position="1130"/>
        <end position="1150"/>
    </location>
</feature>
<feature type="compositionally biased region" description="Acidic residues" evidence="1">
    <location>
        <begin position="43"/>
        <end position="71"/>
    </location>
</feature>
<dbReference type="InterPro" id="IPR013721">
    <property type="entry name" value="STAG"/>
</dbReference>
<dbReference type="InterPro" id="IPR016024">
    <property type="entry name" value="ARM-type_fold"/>
</dbReference>
<comment type="caution">
    <text evidence="3">The sequence shown here is derived from an EMBL/GenBank/DDBJ whole genome shotgun (WGS) entry which is preliminary data.</text>
</comment>
<feature type="region of interest" description="Disordered" evidence="1">
    <location>
        <begin position="299"/>
        <end position="320"/>
    </location>
</feature>
<evidence type="ECO:0000313" key="3">
    <source>
        <dbReference type="EMBL" id="KJX97778.1"/>
    </source>
</evidence>
<proteinExistence type="predicted"/>
<dbReference type="PANTHER" id="PTHR11199">
    <property type="entry name" value="STROMAL ANTIGEN"/>
    <property type="match status" value="1"/>
</dbReference>